<dbReference type="Proteomes" id="UP000642144">
    <property type="component" value="Unassembled WGS sequence"/>
</dbReference>
<sequence>MTASDGVWYFVMYGGGGALVLWIIWAFIRHDLAQRRLLAELLAGGFRIDHRVRSTTVVVFDDTLREMAIIVGPMLHRYSYAQIDGWTYEYLDRNGRQIRNKLVITVLDTQHPRHEIDVSATEAKLWLAKMRAILVQ</sequence>
<gene>
    <name evidence="2" type="ORF">GTP69_21200</name>
</gene>
<keyword evidence="1" id="KW-1133">Transmembrane helix</keyword>
<evidence type="ECO:0000256" key="1">
    <source>
        <dbReference type="SAM" id="Phobius"/>
    </source>
</evidence>
<reference evidence="2 3" key="1">
    <citation type="submission" date="2019-12" db="EMBL/GenBank/DDBJ databases">
        <title>Novel species isolated from a subtropical stream in China.</title>
        <authorList>
            <person name="Lu H."/>
        </authorList>
    </citation>
    <scope>NUCLEOTIDE SEQUENCE [LARGE SCALE GENOMIC DNA]</scope>
    <source>
        <strain evidence="2 3">CY42W</strain>
    </source>
</reference>
<feature type="transmembrane region" description="Helical" evidence="1">
    <location>
        <begin position="6"/>
        <end position="28"/>
    </location>
</feature>
<keyword evidence="1" id="KW-0812">Transmembrane</keyword>
<keyword evidence="1" id="KW-0472">Membrane</keyword>
<evidence type="ECO:0000313" key="3">
    <source>
        <dbReference type="Proteomes" id="UP000642144"/>
    </source>
</evidence>
<organism evidence="2 3">
    <name type="scientific">Duganella levis</name>
    <dbReference type="NCBI Taxonomy" id="2692169"/>
    <lineage>
        <taxon>Bacteria</taxon>
        <taxon>Pseudomonadati</taxon>
        <taxon>Pseudomonadota</taxon>
        <taxon>Betaproteobacteria</taxon>
        <taxon>Burkholderiales</taxon>
        <taxon>Oxalobacteraceae</taxon>
        <taxon>Telluria group</taxon>
        <taxon>Duganella</taxon>
    </lineage>
</organism>
<protein>
    <recommendedName>
        <fullName evidence="4">DUF3592 domain-containing protein</fullName>
    </recommendedName>
</protein>
<evidence type="ECO:0008006" key="4">
    <source>
        <dbReference type="Google" id="ProtNLM"/>
    </source>
</evidence>
<evidence type="ECO:0000313" key="2">
    <source>
        <dbReference type="EMBL" id="MYN28924.1"/>
    </source>
</evidence>
<dbReference type="EMBL" id="WWCT01000019">
    <property type="protein sequence ID" value="MYN28924.1"/>
    <property type="molecule type" value="Genomic_DNA"/>
</dbReference>
<comment type="caution">
    <text evidence="2">The sequence shown here is derived from an EMBL/GenBank/DDBJ whole genome shotgun (WGS) entry which is preliminary data.</text>
</comment>
<keyword evidence="3" id="KW-1185">Reference proteome</keyword>
<dbReference type="RefSeq" id="WP_161056710.1">
    <property type="nucleotide sequence ID" value="NZ_WWCT01000019.1"/>
</dbReference>
<proteinExistence type="predicted"/>
<accession>A0ABW9W4S1</accession>
<name>A0ABW9W4S1_9BURK</name>